<accession>A0AB34JE32</accession>
<organism evidence="2 3">
    <name type="scientific">Prymnesium parvum</name>
    <name type="common">Toxic golden alga</name>
    <dbReference type="NCBI Taxonomy" id="97485"/>
    <lineage>
        <taxon>Eukaryota</taxon>
        <taxon>Haptista</taxon>
        <taxon>Haptophyta</taxon>
        <taxon>Prymnesiophyceae</taxon>
        <taxon>Prymnesiales</taxon>
        <taxon>Prymnesiaceae</taxon>
        <taxon>Prymnesium</taxon>
    </lineage>
</organism>
<feature type="compositionally biased region" description="Low complexity" evidence="1">
    <location>
        <begin position="62"/>
        <end position="76"/>
    </location>
</feature>
<feature type="compositionally biased region" description="Polar residues" evidence="1">
    <location>
        <begin position="515"/>
        <end position="526"/>
    </location>
</feature>
<dbReference type="Proteomes" id="UP001515480">
    <property type="component" value="Unassembled WGS sequence"/>
</dbReference>
<feature type="compositionally biased region" description="Pro residues" evidence="1">
    <location>
        <begin position="139"/>
        <end position="150"/>
    </location>
</feature>
<name>A0AB34JE32_PRYPA</name>
<dbReference type="EMBL" id="JBGBPQ010000010">
    <property type="protein sequence ID" value="KAL1518904.1"/>
    <property type="molecule type" value="Genomic_DNA"/>
</dbReference>
<evidence type="ECO:0000313" key="2">
    <source>
        <dbReference type="EMBL" id="KAL1518904.1"/>
    </source>
</evidence>
<feature type="region of interest" description="Disordered" evidence="1">
    <location>
        <begin position="358"/>
        <end position="377"/>
    </location>
</feature>
<gene>
    <name evidence="2" type="ORF">AB1Y20_003177</name>
</gene>
<sequence>MDFEPDQGGDALSECVAKDLCLPTPRISMPSDFDETFERTHEQLLMIAELRKKAASRVPTARRSVSSQVSPRPQRSAASHASAALERPQSARCRTPRSAEGLLPLPGFLELRELRRQRLREAPGPPEDASPRQLQSPRQPSPPHSSPPPPERLHTRHRKRGPVPPRRWAEGTWNHPVEEATLLSEESEAQIAAAPVHSAPEPTPASPSVPRSEGVAESKRDSLDQLVHTTMVASLSSSRIAQKAKHANQMQQGEAQAKNDLAVAEQVELIKRALLKANGINHLYLTTASRMLQAMDSELSMHKPAKVRSAAHLRRSLASLERKFLDEERDAHPREVHTLNAVELPRVRVQRSVNLAGGLRTPGSGRSAMTFARPPSIDGLGVSSANLDGSRRKMNSARNSPNHRINERGGFTGFDLNGSDRANPSRRGSVSVASHAASRRGSLASRRSSIRRIDREMSYIMPRRAPSELSDDHWEGSTPPRLGALMSARLAARAVEDGPSTAGVEFAGEELSKSAELSETVMSRSRPSALRHVSVAT</sequence>
<dbReference type="AlphaFoldDB" id="A0AB34JE32"/>
<reference evidence="2 3" key="1">
    <citation type="journal article" date="2024" name="Science">
        <title>Giant polyketide synthase enzymes in the biosynthesis of giant marine polyether toxins.</title>
        <authorList>
            <person name="Fallon T.R."/>
            <person name="Shende V.V."/>
            <person name="Wierzbicki I.H."/>
            <person name="Pendleton A.L."/>
            <person name="Watervoot N.F."/>
            <person name="Auber R.P."/>
            <person name="Gonzalez D.J."/>
            <person name="Wisecaver J.H."/>
            <person name="Moore B.S."/>
        </authorList>
    </citation>
    <scope>NUCLEOTIDE SEQUENCE [LARGE SCALE GENOMIC DNA]</scope>
    <source>
        <strain evidence="2 3">12B1</strain>
    </source>
</reference>
<evidence type="ECO:0000313" key="3">
    <source>
        <dbReference type="Proteomes" id="UP001515480"/>
    </source>
</evidence>
<feature type="region of interest" description="Disordered" evidence="1">
    <location>
        <begin position="186"/>
        <end position="219"/>
    </location>
</feature>
<feature type="region of interest" description="Disordered" evidence="1">
    <location>
        <begin position="52"/>
        <end position="106"/>
    </location>
</feature>
<feature type="compositionally biased region" description="Low complexity" evidence="1">
    <location>
        <begin position="425"/>
        <end position="447"/>
    </location>
</feature>
<proteinExistence type="predicted"/>
<evidence type="ECO:0000256" key="1">
    <source>
        <dbReference type="SAM" id="MobiDB-lite"/>
    </source>
</evidence>
<feature type="region of interest" description="Disordered" evidence="1">
    <location>
        <begin position="512"/>
        <end position="537"/>
    </location>
</feature>
<feature type="region of interest" description="Disordered" evidence="1">
    <location>
        <begin position="120"/>
        <end position="173"/>
    </location>
</feature>
<comment type="caution">
    <text evidence="2">The sequence shown here is derived from an EMBL/GenBank/DDBJ whole genome shotgun (WGS) entry which is preliminary data.</text>
</comment>
<keyword evidence="3" id="KW-1185">Reference proteome</keyword>
<feature type="region of interest" description="Disordered" evidence="1">
    <location>
        <begin position="382"/>
        <end position="449"/>
    </location>
</feature>
<protein>
    <submittedName>
        <fullName evidence="2">Uncharacterized protein</fullName>
    </submittedName>
</protein>